<dbReference type="Proteomes" id="UP001415857">
    <property type="component" value="Unassembled WGS sequence"/>
</dbReference>
<dbReference type="EMBL" id="JBBPBK010000005">
    <property type="protein sequence ID" value="KAK9285952.1"/>
    <property type="molecule type" value="Genomic_DNA"/>
</dbReference>
<sequence length="93" mass="9128">MVGSVGKEGIWVLGMGGNVGCGIVGTVGRVGTVGIAGSGGNVGLGRDGIVGTAGSGAAGVCKRWRAAMPISVVDRDNATIKDKMKQCLEVAIV</sequence>
<protein>
    <submittedName>
        <fullName evidence="1">Uncharacterized protein</fullName>
    </submittedName>
</protein>
<name>A0AAP0X0B1_LIQFO</name>
<evidence type="ECO:0000313" key="1">
    <source>
        <dbReference type="EMBL" id="KAK9285952.1"/>
    </source>
</evidence>
<comment type="caution">
    <text evidence="1">The sequence shown here is derived from an EMBL/GenBank/DDBJ whole genome shotgun (WGS) entry which is preliminary data.</text>
</comment>
<organism evidence="1 2">
    <name type="scientific">Liquidambar formosana</name>
    <name type="common">Formosan gum</name>
    <dbReference type="NCBI Taxonomy" id="63359"/>
    <lineage>
        <taxon>Eukaryota</taxon>
        <taxon>Viridiplantae</taxon>
        <taxon>Streptophyta</taxon>
        <taxon>Embryophyta</taxon>
        <taxon>Tracheophyta</taxon>
        <taxon>Spermatophyta</taxon>
        <taxon>Magnoliopsida</taxon>
        <taxon>eudicotyledons</taxon>
        <taxon>Gunneridae</taxon>
        <taxon>Pentapetalae</taxon>
        <taxon>Saxifragales</taxon>
        <taxon>Altingiaceae</taxon>
        <taxon>Liquidambar</taxon>
    </lineage>
</organism>
<dbReference type="AlphaFoldDB" id="A0AAP0X0B1"/>
<keyword evidence="2" id="KW-1185">Reference proteome</keyword>
<evidence type="ECO:0000313" key="2">
    <source>
        <dbReference type="Proteomes" id="UP001415857"/>
    </source>
</evidence>
<gene>
    <name evidence="1" type="ORF">L1049_025154</name>
</gene>
<proteinExistence type="predicted"/>
<reference evidence="1 2" key="1">
    <citation type="journal article" date="2024" name="Plant J.">
        <title>Genome sequences and population genomics reveal climatic adaptation and genomic divergence between two closely related sweetgum species.</title>
        <authorList>
            <person name="Xu W.Q."/>
            <person name="Ren C.Q."/>
            <person name="Zhang X.Y."/>
            <person name="Comes H.P."/>
            <person name="Liu X.H."/>
            <person name="Li Y.G."/>
            <person name="Kettle C.J."/>
            <person name="Jalonen R."/>
            <person name="Gaisberger H."/>
            <person name="Ma Y.Z."/>
            <person name="Qiu Y.X."/>
        </authorList>
    </citation>
    <scope>NUCLEOTIDE SEQUENCE [LARGE SCALE GENOMIC DNA]</scope>
    <source>
        <strain evidence="1">Hangzhou</strain>
    </source>
</reference>
<accession>A0AAP0X0B1</accession>